<organism evidence="2 3">
    <name type="scientific">Coniella lustricola</name>
    <dbReference type="NCBI Taxonomy" id="2025994"/>
    <lineage>
        <taxon>Eukaryota</taxon>
        <taxon>Fungi</taxon>
        <taxon>Dikarya</taxon>
        <taxon>Ascomycota</taxon>
        <taxon>Pezizomycotina</taxon>
        <taxon>Sordariomycetes</taxon>
        <taxon>Sordariomycetidae</taxon>
        <taxon>Diaporthales</taxon>
        <taxon>Schizoparmaceae</taxon>
        <taxon>Coniella</taxon>
    </lineage>
</organism>
<keyword evidence="1" id="KW-0472">Membrane</keyword>
<dbReference type="EMBL" id="KZ678559">
    <property type="protein sequence ID" value="PSR79687.1"/>
    <property type="molecule type" value="Genomic_DNA"/>
</dbReference>
<dbReference type="Proteomes" id="UP000241462">
    <property type="component" value="Unassembled WGS sequence"/>
</dbReference>
<evidence type="ECO:0000256" key="1">
    <source>
        <dbReference type="SAM" id="Phobius"/>
    </source>
</evidence>
<proteinExistence type="predicted"/>
<protein>
    <submittedName>
        <fullName evidence="2">Uncharacterized protein</fullName>
    </submittedName>
</protein>
<gene>
    <name evidence="2" type="ORF">BD289DRAFT_88698</name>
</gene>
<dbReference type="AlphaFoldDB" id="A0A2T2ZYM8"/>
<feature type="transmembrane region" description="Helical" evidence="1">
    <location>
        <begin position="166"/>
        <end position="190"/>
    </location>
</feature>
<feature type="transmembrane region" description="Helical" evidence="1">
    <location>
        <begin position="135"/>
        <end position="154"/>
    </location>
</feature>
<dbReference type="InParanoid" id="A0A2T2ZYM8"/>
<name>A0A2T2ZYM8_9PEZI</name>
<evidence type="ECO:0000313" key="3">
    <source>
        <dbReference type="Proteomes" id="UP000241462"/>
    </source>
</evidence>
<sequence>MPSCSVWLNEADVEDGCVDGALPSGPSTCAVDGCRQSLLHLGSFLSHFGAKCKTVPINRNHYSYPVRPESHARTSDHHFTSPDPWAVAAPPQPERSGNVQVSSNRADVGASSFAISLCYVLVYAVPCSAVQRECSALFCSVLFCSAPLQAYLAWRSSRDAQHSESIHLFPFLLALASSISMSMGMGYGIWDRGPCNMALPNLEVNRCDERADRSQDG</sequence>
<evidence type="ECO:0000313" key="2">
    <source>
        <dbReference type="EMBL" id="PSR79687.1"/>
    </source>
</evidence>
<keyword evidence="1" id="KW-1133">Transmembrane helix</keyword>
<keyword evidence="1" id="KW-0812">Transmembrane</keyword>
<keyword evidence="3" id="KW-1185">Reference proteome</keyword>
<reference evidence="2 3" key="1">
    <citation type="journal article" date="2018" name="Mycol. Prog.">
        <title>Coniella lustricola, a new species from submerged detritus.</title>
        <authorList>
            <person name="Raudabaugh D.B."/>
            <person name="Iturriaga T."/>
            <person name="Carver A."/>
            <person name="Mondo S."/>
            <person name="Pangilinan J."/>
            <person name="Lipzen A."/>
            <person name="He G."/>
            <person name="Amirebrahimi M."/>
            <person name="Grigoriev I.V."/>
            <person name="Miller A.N."/>
        </authorList>
    </citation>
    <scope>NUCLEOTIDE SEQUENCE [LARGE SCALE GENOMIC DNA]</scope>
    <source>
        <strain evidence="2 3">B22-T-1</strain>
    </source>
</reference>
<accession>A0A2T2ZYM8</accession>